<proteinExistence type="predicted"/>
<evidence type="ECO:0008006" key="3">
    <source>
        <dbReference type="Google" id="ProtNLM"/>
    </source>
</evidence>
<protein>
    <recommendedName>
        <fullName evidence="3">Protein L</fullName>
    </recommendedName>
</protein>
<name>A0A1R1J9P8_9BURK</name>
<gene>
    <name evidence="1" type="ORF">BW685_18035</name>
</gene>
<organism evidence="1 2">
    <name type="scientific">Burkholderia ubonensis</name>
    <dbReference type="NCBI Taxonomy" id="101571"/>
    <lineage>
        <taxon>Bacteria</taxon>
        <taxon>Pseudomonadati</taxon>
        <taxon>Pseudomonadota</taxon>
        <taxon>Betaproteobacteria</taxon>
        <taxon>Burkholderiales</taxon>
        <taxon>Burkholderiaceae</taxon>
        <taxon>Burkholderia</taxon>
        <taxon>Burkholderia cepacia complex</taxon>
    </lineage>
</organism>
<dbReference type="EMBL" id="MTJZ01000022">
    <property type="protein sequence ID" value="OMG72014.1"/>
    <property type="molecule type" value="Genomic_DNA"/>
</dbReference>
<sequence>MARYQKSAYFKPSNGSEFTELQQPGSEAEFAGIYRCVVCGDEIGIAKTHKLPPQNHHQHRPGLGNIEWQLIAAAESQA</sequence>
<dbReference type="AlphaFoldDB" id="A0A1R1J9P8"/>
<reference evidence="1 2" key="1">
    <citation type="submission" date="2017-01" db="EMBL/GenBank/DDBJ databases">
        <title>Phylogeographic, genomic and meropenem susceptibility analysis of Burkholderia ubonensis.</title>
        <authorList>
            <person name="Price E.P."/>
            <person name="Sarovich D.S."/>
            <person name="Webb J.R."/>
            <person name="Hall C.M."/>
            <person name="Sahl J.W."/>
            <person name="Kaestli M."/>
            <person name="Mayo M."/>
            <person name="Harrington G."/>
            <person name="Baker A.L."/>
            <person name="Sidak-Loftis L.C."/>
            <person name="Lummis M."/>
            <person name="Schupp J.M."/>
            <person name="Gillece J.D."/>
            <person name="Tuanyok A."/>
            <person name="Warner J."/>
            <person name="Busch J.D."/>
            <person name="Keim P."/>
            <person name="Currie B.J."/>
            <person name="Wagner D.M."/>
        </authorList>
    </citation>
    <scope>NUCLEOTIDE SEQUENCE [LARGE SCALE GENOMIC DNA]</scope>
    <source>
        <strain evidence="1 2">A21</strain>
    </source>
</reference>
<evidence type="ECO:0000313" key="2">
    <source>
        <dbReference type="Proteomes" id="UP000187194"/>
    </source>
</evidence>
<comment type="caution">
    <text evidence="1">The sequence shown here is derived from an EMBL/GenBank/DDBJ whole genome shotgun (WGS) entry which is preliminary data.</text>
</comment>
<accession>A0A1R1J9P8</accession>
<evidence type="ECO:0000313" key="1">
    <source>
        <dbReference type="EMBL" id="OMG72014.1"/>
    </source>
</evidence>
<dbReference type="Proteomes" id="UP000187194">
    <property type="component" value="Unassembled WGS sequence"/>
</dbReference>